<evidence type="ECO:0000313" key="3">
    <source>
        <dbReference type="Proteomes" id="UP000510888"/>
    </source>
</evidence>
<feature type="compositionally biased region" description="Basic and acidic residues" evidence="1">
    <location>
        <begin position="85"/>
        <end position="94"/>
    </location>
</feature>
<dbReference type="AlphaFoldDB" id="A0A7I8BX02"/>
<name>A0A7I8BX02_9BURK</name>
<dbReference type="EMBL" id="AP023175">
    <property type="protein sequence ID" value="BCF92430.1"/>
    <property type="molecule type" value="Genomic_DNA"/>
</dbReference>
<dbReference type="Proteomes" id="UP000510888">
    <property type="component" value="Chromosome 2"/>
</dbReference>
<reference evidence="2 3" key="1">
    <citation type="journal article" date="2020" name="Genes (Basel)">
        <title>Genomic Comparison of Insect Gut Symbionts from Divergent Burkholderia Subclades.</title>
        <authorList>
            <person name="Takeshita K."/>
            <person name="Kikuchi Y."/>
        </authorList>
    </citation>
    <scope>NUCLEOTIDE SEQUENCE [LARGE SCALE GENOMIC DNA]</scope>
    <source>
        <strain evidence="2 3">PGU16</strain>
    </source>
</reference>
<evidence type="ECO:0000256" key="1">
    <source>
        <dbReference type="SAM" id="MobiDB-lite"/>
    </source>
</evidence>
<gene>
    <name evidence="2" type="ORF">PPGU16_54970</name>
</gene>
<feature type="region of interest" description="Disordered" evidence="1">
    <location>
        <begin position="1"/>
        <end position="36"/>
    </location>
</feature>
<proteinExistence type="predicted"/>
<dbReference type="KEGG" id="plad:PPGU16_54970"/>
<accession>A0A7I8BX02</accession>
<feature type="region of interest" description="Disordered" evidence="1">
    <location>
        <begin position="73"/>
        <end position="94"/>
    </location>
</feature>
<organism evidence="2 3">
    <name type="scientific">Paraburkholderia largidicola</name>
    <dbReference type="NCBI Taxonomy" id="3014751"/>
    <lineage>
        <taxon>Bacteria</taxon>
        <taxon>Pseudomonadati</taxon>
        <taxon>Pseudomonadota</taxon>
        <taxon>Betaproteobacteria</taxon>
        <taxon>Burkholderiales</taxon>
        <taxon>Burkholderiaceae</taxon>
        <taxon>Paraburkholderia</taxon>
    </lineage>
</organism>
<sequence>MQTTPSVADKPKKPLPTPGRAITSNPSKLHRRTRKKHMNIRRAHDIQQAVRLGIRSGENKLLRLITERKCMRSMKSPRVPNALRATDHRRATDTKRPRLMQQPFTNGLMTVSPVALGEESQLTAVHHDARIWRPTPGQPRYARDAEADGALVPAWLT</sequence>
<evidence type="ECO:0000313" key="2">
    <source>
        <dbReference type="EMBL" id="BCF92430.1"/>
    </source>
</evidence>
<keyword evidence="3" id="KW-1185">Reference proteome</keyword>
<protein>
    <submittedName>
        <fullName evidence="2">Uncharacterized protein</fullName>
    </submittedName>
</protein>